<keyword evidence="1" id="KW-0812">Transmembrane</keyword>
<dbReference type="Pfam" id="PF04749">
    <property type="entry name" value="PLAC8"/>
    <property type="match status" value="1"/>
</dbReference>
<evidence type="ECO:0000313" key="2">
    <source>
        <dbReference type="EMBL" id="KAK4263991.1"/>
    </source>
</evidence>
<organism evidence="2 3">
    <name type="scientific">Acacia crassicarpa</name>
    <name type="common">northern wattle</name>
    <dbReference type="NCBI Taxonomy" id="499986"/>
    <lineage>
        <taxon>Eukaryota</taxon>
        <taxon>Viridiplantae</taxon>
        <taxon>Streptophyta</taxon>
        <taxon>Embryophyta</taxon>
        <taxon>Tracheophyta</taxon>
        <taxon>Spermatophyta</taxon>
        <taxon>Magnoliopsida</taxon>
        <taxon>eudicotyledons</taxon>
        <taxon>Gunneridae</taxon>
        <taxon>Pentapetalae</taxon>
        <taxon>rosids</taxon>
        <taxon>fabids</taxon>
        <taxon>Fabales</taxon>
        <taxon>Fabaceae</taxon>
        <taxon>Caesalpinioideae</taxon>
        <taxon>mimosoid clade</taxon>
        <taxon>Acacieae</taxon>
        <taxon>Acacia</taxon>
    </lineage>
</organism>
<dbReference type="AlphaFoldDB" id="A0AAE1J542"/>
<keyword evidence="1" id="KW-1133">Transmembrane helix</keyword>
<sequence>MSGEALWSSGLCGCCSDCSTCCLTLCCPCITFGRIAEVVDRGTTSCCVQGALFYILGGFTHLVSCYACIYRTKLRRLYKIEGSEFGDCLTSCCCAQLALCQEYRELKARGFDMSAGWNGNVEMQTAGVKTVGPVVEGGMTR</sequence>
<dbReference type="Proteomes" id="UP001293593">
    <property type="component" value="Unassembled WGS sequence"/>
</dbReference>
<evidence type="ECO:0000256" key="1">
    <source>
        <dbReference type="SAM" id="Phobius"/>
    </source>
</evidence>
<proteinExistence type="predicted"/>
<comment type="caution">
    <text evidence="2">The sequence shown here is derived from an EMBL/GenBank/DDBJ whole genome shotgun (WGS) entry which is preliminary data.</text>
</comment>
<dbReference type="NCBIfam" id="TIGR01571">
    <property type="entry name" value="A_thal_Cys_rich"/>
    <property type="match status" value="1"/>
</dbReference>
<dbReference type="PANTHER" id="PTHR15907">
    <property type="entry name" value="DUF614 FAMILY PROTEIN-RELATED"/>
    <property type="match status" value="1"/>
</dbReference>
<protein>
    <submittedName>
        <fullName evidence="2">Uncharacterized protein</fullName>
    </submittedName>
</protein>
<keyword evidence="1" id="KW-0472">Membrane</keyword>
<gene>
    <name evidence="2" type="ORF">QN277_029334</name>
</gene>
<reference evidence="2" key="1">
    <citation type="submission" date="2023-10" db="EMBL/GenBank/DDBJ databases">
        <title>Chromosome-level genome of the transformable northern wattle, Acacia crassicarpa.</title>
        <authorList>
            <person name="Massaro I."/>
            <person name="Sinha N.R."/>
            <person name="Poethig S."/>
            <person name="Leichty A.R."/>
        </authorList>
    </citation>
    <scope>NUCLEOTIDE SEQUENCE</scope>
    <source>
        <strain evidence="2">Acra3RX</strain>
        <tissue evidence="2">Leaf</tissue>
    </source>
</reference>
<evidence type="ECO:0000313" key="3">
    <source>
        <dbReference type="Proteomes" id="UP001293593"/>
    </source>
</evidence>
<feature type="transmembrane region" description="Helical" evidence="1">
    <location>
        <begin position="51"/>
        <end position="69"/>
    </location>
</feature>
<dbReference type="EMBL" id="JAWXYG010000009">
    <property type="protein sequence ID" value="KAK4263991.1"/>
    <property type="molecule type" value="Genomic_DNA"/>
</dbReference>
<dbReference type="InterPro" id="IPR006461">
    <property type="entry name" value="PLAC_motif_containing"/>
</dbReference>
<accession>A0AAE1J542</accession>
<keyword evidence="3" id="KW-1185">Reference proteome</keyword>
<name>A0AAE1J542_9FABA</name>